<dbReference type="InterPro" id="IPR046157">
    <property type="entry name" value="DUF6159"/>
</dbReference>
<reference evidence="2 3" key="1">
    <citation type="journal article" date="2019" name="Nat. Microbiol.">
        <title>Mediterranean grassland soil C-N compound turnover is dependent on rainfall and depth, and is mediated by genomically divergent microorganisms.</title>
        <authorList>
            <person name="Diamond S."/>
            <person name="Andeer P.F."/>
            <person name="Li Z."/>
            <person name="Crits-Christoph A."/>
            <person name="Burstein D."/>
            <person name="Anantharaman K."/>
            <person name="Lane K.R."/>
            <person name="Thomas B.C."/>
            <person name="Pan C."/>
            <person name="Northen T.R."/>
            <person name="Banfield J.F."/>
        </authorList>
    </citation>
    <scope>NUCLEOTIDE SEQUENCE [LARGE SCALE GENOMIC DNA]</scope>
    <source>
        <strain evidence="2">NP_7</strain>
    </source>
</reference>
<keyword evidence="1" id="KW-0812">Transmembrane</keyword>
<comment type="caution">
    <text evidence="2">The sequence shown here is derived from an EMBL/GenBank/DDBJ whole genome shotgun (WGS) entry which is preliminary data.</text>
</comment>
<name>A0A537JK72_9BACT</name>
<proteinExistence type="predicted"/>
<keyword evidence="1" id="KW-1133">Transmembrane helix</keyword>
<protein>
    <submittedName>
        <fullName evidence="2">Uncharacterized protein</fullName>
    </submittedName>
</protein>
<feature type="transmembrane region" description="Helical" evidence="1">
    <location>
        <begin position="24"/>
        <end position="44"/>
    </location>
</feature>
<sequence>MGTLARTWDLMQESVAILLADKEILVFPLLSVLMLVVVDGPILLPLRSHLREPPTPQEMYPMLFLLYSGSFFVIIFFNSALMACANIRLSGGDPTLGDGFRFAWENVERILLWSLIAATVGILLRMLEHSRVLRWVVGPVLEVGWSLATFFIIPVIIFEDLDVLDSFKRSVDLFKRRWGEEVTSNFSFSVLLGLLAIPGILGVLSRSSSVVGVVAAALYLALL</sequence>
<feature type="transmembrane region" description="Helical" evidence="1">
    <location>
        <begin position="133"/>
        <end position="158"/>
    </location>
</feature>
<feature type="transmembrane region" description="Helical" evidence="1">
    <location>
        <begin position="64"/>
        <end position="89"/>
    </location>
</feature>
<organism evidence="2 3">
    <name type="scientific">Candidatus Segetimicrobium genomatis</name>
    <dbReference type="NCBI Taxonomy" id="2569760"/>
    <lineage>
        <taxon>Bacteria</taxon>
        <taxon>Bacillati</taxon>
        <taxon>Candidatus Sysuimicrobiota</taxon>
        <taxon>Candidatus Sysuimicrobiia</taxon>
        <taxon>Candidatus Sysuimicrobiales</taxon>
        <taxon>Candidatus Segetimicrobiaceae</taxon>
        <taxon>Candidatus Segetimicrobium</taxon>
    </lineage>
</organism>
<evidence type="ECO:0000313" key="2">
    <source>
        <dbReference type="EMBL" id="TMI83948.1"/>
    </source>
</evidence>
<dbReference type="AlphaFoldDB" id="A0A537JK72"/>
<gene>
    <name evidence="2" type="ORF">E6H04_02070</name>
</gene>
<dbReference type="EMBL" id="VBAO01000054">
    <property type="protein sequence ID" value="TMI83948.1"/>
    <property type="molecule type" value="Genomic_DNA"/>
</dbReference>
<dbReference type="Pfam" id="PF19656">
    <property type="entry name" value="DUF6159"/>
    <property type="match status" value="1"/>
</dbReference>
<dbReference type="Proteomes" id="UP000320048">
    <property type="component" value="Unassembled WGS sequence"/>
</dbReference>
<feature type="transmembrane region" description="Helical" evidence="1">
    <location>
        <begin position="110"/>
        <end position="127"/>
    </location>
</feature>
<evidence type="ECO:0000313" key="3">
    <source>
        <dbReference type="Proteomes" id="UP000320048"/>
    </source>
</evidence>
<accession>A0A537JK72</accession>
<keyword evidence="1" id="KW-0472">Membrane</keyword>
<evidence type="ECO:0000256" key="1">
    <source>
        <dbReference type="SAM" id="Phobius"/>
    </source>
</evidence>
<feature type="transmembrane region" description="Helical" evidence="1">
    <location>
        <begin position="178"/>
        <end position="197"/>
    </location>
</feature>
<feature type="non-terminal residue" evidence="2">
    <location>
        <position position="223"/>
    </location>
</feature>